<evidence type="ECO:0000313" key="2">
    <source>
        <dbReference type="Proteomes" id="UP000248614"/>
    </source>
</evidence>
<protein>
    <submittedName>
        <fullName evidence="1">Uncharacterized protein</fullName>
    </submittedName>
</protein>
<proteinExistence type="predicted"/>
<name>A0A2W4Z5I4_9SPHN</name>
<dbReference type="Proteomes" id="UP000248614">
    <property type="component" value="Unassembled WGS sequence"/>
</dbReference>
<gene>
    <name evidence="1" type="ORF">DI632_08805</name>
</gene>
<evidence type="ECO:0000313" key="1">
    <source>
        <dbReference type="EMBL" id="PZO77464.1"/>
    </source>
</evidence>
<comment type="caution">
    <text evidence="1">The sequence shown here is derived from an EMBL/GenBank/DDBJ whole genome shotgun (WGS) entry which is preliminary data.</text>
</comment>
<sequence>MDLDQLLRHYFGAADPDTLSPDALEAVRERMAIDFGVARDPSRRFALWTLMDAFGFAPPPADAFAKEPELRAAADRYLDAAYRVERDGAPD</sequence>
<dbReference type="EMBL" id="QFNF01000019">
    <property type="protein sequence ID" value="PZO77464.1"/>
    <property type="molecule type" value="Genomic_DNA"/>
</dbReference>
<reference evidence="1 2" key="1">
    <citation type="submission" date="2017-08" db="EMBL/GenBank/DDBJ databases">
        <title>Infants hospitalized years apart are colonized by the same room-sourced microbial strains.</title>
        <authorList>
            <person name="Brooks B."/>
            <person name="Olm M.R."/>
            <person name="Firek B.A."/>
            <person name="Baker R."/>
            <person name="Thomas B.C."/>
            <person name="Morowitz M.J."/>
            <person name="Banfield J.F."/>
        </authorList>
    </citation>
    <scope>NUCLEOTIDE SEQUENCE [LARGE SCALE GENOMIC DNA]</scope>
    <source>
        <strain evidence="1">S2_018_000_R3_110</strain>
    </source>
</reference>
<dbReference type="AlphaFoldDB" id="A0A2W4Z5I4"/>
<accession>A0A2W4Z5I4</accession>
<organism evidence="1 2">
    <name type="scientific">Sphingomonas hengshuiensis</name>
    <dbReference type="NCBI Taxonomy" id="1609977"/>
    <lineage>
        <taxon>Bacteria</taxon>
        <taxon>Pseudomonadati</taxon>
        <taxon>Pseudomonadota</taxon>
        <taxon>Alphaproteobacteria</taxon>
        <taxon>Sphingomonadales</taxon>
        <taxon>Sphingomonadaceae</taxon>
        <taxon>Sphingomonas</taxon>
    </lineage>
</organism>